<reference evidence="1" key="1">
    <citation type="submission" date="2020-04" db="EMBL/GenBank/DDBJ databases">
        <authorList>
            <person name="Chiriac C."/>
            <person name="Salcher M."/>
            <person name="Ghai R."/>
            <person name="Kavagutti S V."/>
        </authorList>
    </citation>
    <scope>NUCLEOTIDE SEQUENCE</scope>
</reference>
<evidence type="ECO:0000313" key="1">
    <source>
        <dbReference type="EMBL" id="CAB4128369.1"/>
    </source>
</evidence>
<dbReference type="InterPro" id="IPR011856">
    <property type="entry name" value="tRNA_endonuc-like_dom_sf"/>
</dbReference>
<organism evidence="1">
    <name type="scientific">uncultured Caudovirales phage</name>
    <dbReference type="NCBI Taxonomy" id="2100421"/>
    <lineage>
        <taxon>Viruses</taxon>
        <taxon>Duplodnaviria</taxon>
        <taxon>Heunggongvirae</taxon>
        <taxon>Uroviricota</taxon>
        <taxon>Caudoviricetes</taxon>
        <taxon>Peduoviridae</taxon>
        <taxon>Maltschvirus</taxon>
        <taxon>Maltschvirus maltsch</taxon>
    </lineage>
</organism>
<gene>
    <name evidence="1" type="ORF">UFOVP105_35</name>
</gene>
<evidence type="ECO:0008006" key="2">
    <source>
        <dbReference type="Google" id="ProtNLM"/>
    </source>
</evidence>
<dbReference type="Gene3D" id="3.40.1350.10">
    <property type="match status" value="1"/>
</dbReference>
<name>A0A6J5L990_9CAUD</name>
<protein>
    <recommendedName>
        <fullName evidence="2">VRR-NUC domain-containing protein</fullName>
    </recommendedName>
</protein>
<accession>A0A6J5L990</accession>
<dbReference type="EMBL" id="LR796222">
    <property type="protein sequence ID" value="CAB4128369.1"/>
    <property type="molecule type" value="Genomic_DNA"/>
</dbReference>
<sequence>MQKEHDLQVKCYKFVKNNFPNYSRLFFAIPNGGTRNKIEASRMKQSGTTSGVPDLQFVHSGKTTFFELKREKGSRVSDEQKKFISDAKRNKIAIYLIKTERQFIEIFLNLIYNEMKPFYTEEHIKQSYTDLLKIYDVPLAGMTFDEWIYQNKVWTFIFKMEIDSRLIISDICEKQNIETFTNLIRKFIILEMDQANGFTIQFSADYSAFQKLKKFKYDLT</sequence>
<proteinExistence type="predicted"/>
<dbReference type="GO" id="GO:0003676">
    <property type="term" value="F:nucleic acid binding"/>
    <property type="evidence" value="ECO:0007669"/>
    <property type="project" value="InterPro"/>
</dbReference>